<dbReference type="SUPFAM" id="SSF51306">
    <property type="entry name" value="LexA/Signal peptidase"/>
    <property type="match status" value="1"/>
</dbReference>
<dbReference type="CDD" id="cd06530">
    <property type="entry name" value="S26_SPase_I"/>
    <property type="match status" value="1"/>
</dbReference>
<evidence type="ECO:0000256" key="7">
    <source>
        <dbReference type="SAM" id="Phobius"/>
    </source>
</evidence>
<keyword evidence="3 7" id="KW-1133">Transmembrane helix</keyword>
<sequence>METRSDTPRHSHRQPDRTARAKDPGVLHGVISGMTTVALVGLLLLVAAVVVVPKLMGGAGLTVLSGSMEPTYSPGDMVVSVPQDSYAIGDVVTFQPVSGDPTLVTHRIVAHRTGQHGVSYVTRGDANSQDDNPIIAEQVMGKVIYHVPYVGHVSNLVGQHRSTIVVLVAIGLFGYAAYAISSGVRAARRQQGSEDHGLIAS</sequence>
<keyword evidence="4 7" id="KW-0472">Membrane</keyword>
<protein>
    <recommendedName>
        <fullName evidence="5">Signal peptidase I</fullName>
        <ecNumber evidence="5">3.4.21.89</ecNumber>
    </recommendedName>
</protein>
<feature type="transmembrane region" description="Helical" evidence="7">
    <location>
        <begin position="26"/>
        <end position="52"/>
    </location>
</feature>
<evidence type="ECO:0000313" key="9">
    <source>
        <dbReference type="Proteomes" id="UP000703315"/>
    </source>
</evidence>
<feature type="region of interest" description="Disordered" evidence="6">
    <location>
        <begin position="1"/>
        <end position="24"/>
    </location>
</feature>
<dbReference type="GO" id="GO:0009003">
    <property type="term" value="F:signal peptidase activity"/>
    <property type="evidence" value="ECO:0007669"/>
    <property type="project" value="UniProtKB-EC"/>
</dbReference>
<evidence type="ECO:0000256" key="6">
    <source>
        <dbReference type="SAM" id="MobiDB-lite"/>
    </source>
</evidence>
<accession>A0A921FM99</accession>
<dbReference type="GO" id="GO:0016020">
    <property type="term" value="C:membrane"/>
    <property type="evidence" value="ECO:0007669"/>
    <property type="project" value="UniProtKB-SubCell"/>
</dbReference>
<reference evidence="8" key="2">
    <citation type="submission" date="2021-09" db="EMBL/GenBank/DDBJ databases">
        <authorList>
            <person name="Gilroy R."/>
        </authorList>
    </citation>
    <scope>NUCLEOTIDE SEQUENCE</scope>
    <source>
        <strain evidence="8">ChiHjej13B12-14962</strain>
    </source>
</reference>
<dbReference type="InterPro" id="IPR036286">
    <property type="entry name" value="LexA/Signal_pep-like_sf"/>
</dbReference>
<dbReference type="PRINTS" id="PR00728">
    <property type="entry name" value="SIGNALPTASE"/>
</dbReference>
<gene>
    <name evidence="8" type="ORF">K8V32_03505</name>
</gene>
<dbReference type="GO" id="GO:0006465">
    <property type="term" value="P:signal peptide processing"/>
    <property type="evidence" value="ECO:0007669"/>
    <property type="project" value="UniProtKB-UniRule"/>
</dbReference>
<dbReference type="PANTHER" id="PTHR10806:SF6">
    <property type="entry name" value="SIGNAL PEPTIDASE COMPLEX CATALYTIC SUBUNIT SEC11"/>
    <property type="match status" value="1"/>
</dbReference>
<dbReference type="AlphaFoldDB" id="A0A921FM99"/>
<evidence type="ECO:0000256" key="1">
    <source>
        <dbReference type="ARBA" id="ARBA00004370"/>
    </source>
</evidence>
<dbReference type="Proteomes" id="UP000703315">
    <property type="component" value="Unassembled WGS sequence"/>
</dbReference>
<evidence type="ECO:0000256" key="3">
    <source>
        <dbReference type="ARBA" id="ARBA00022989"/>
    </source>
</evidence>
<dbReference type="InterPro" id="IPR001733">
    <property type="entry name" value="Peptidase_S26B"/>
</dbReference>
<dbReference type="EC" id="3.4.21.89" evidence="5"/>
<organism evidence="8 9">
    <name type="scientific">Enteractinococcus helveticum</name>
    <dbReference type="NCBI Taxonomy" id="1837282"/>
    <lineage>
        <taxon>Bacteria</taxon>
        <taxon>Bacillati</taxon>
        <taxon>Actinomycetota</taxon>
        <taxon>Actinomycetes</taxon>
        <taxon>Micrococcales</taxon>
        <taxon>Micrococcaceae</taxon>
    </lineage>
</organism>
<dbReference type="EMBL" id="DYXC01000044">
    <property type="protein sequence ID" value="HJF13857.1"/>
    <property type="molecule type" value="Genomic_DNA"/>
</dbReference>
<dbReference type="InterPro" id="IPR019533">
    <property type="entry name" value="Peptidase_S26"/>
</dbReference>
<feature type="transmembrane region" description="Helical" evidence="7">
    <location>
        <begin position="162"/>
        <end position="180"/>
    </location>
</feature>
<evidence type="ECO:0000313" key="8">
    <source>
        <dbReference type="EMBL" id="HJF13857.1"/>
    </source>
</evidence>
<evidence type="ECO:0000256" key="2">
    <source>
        <dbReference type="ARBA" id="ARBA00022692"/>
    </source>
</evidence>
<comment type="subcellular location">
    <subcellularLocation>
        <location evidence="1">Membrane</location>
    </subcellularLocation>
</comment>
<comment type="caution">
    <text evidence="8">The sequence shown here is derived from an EMBL/GenBank/DDBJ whole genome shotgun (WGS) entry which is preliminary data.</text>
</comment>
<name>A0A921FM99_9MICC</name>
<dbReference type="GO" id="GO:0004252">
    <property type="term" value="F:serine-type endopeptidase activity"/>
    <property type="evidence" value="ECO:0007669"/>
    <property type="project" value="UniProtKB-UniRule"/>
</dbReference>
<reference evidence="8" key="1">
    <citation type="journal article" date="2021" name="PeerJ">
        <title>Extensive microbial diversity within the chicken gut microbiome revealed by metagenomics and culture.</title>
        <authorList>
            <person name="Gilroy R."/>
            <person name="Ravi A."/>
            <person name="Getino M."/>
            <person name="Pursley I."/>
            <person name="Horton D.L."/>
            <person name="Alikhan N.F."/>
            <person name="Baker D."/>
            <person name="Gharbi K."/>
            <person name="Hall N."/>
            <person name="Watson M."/>
            <person name="Adriaenssens E.M."/>
            <person name="Foster-Nyarko E."/>
            <person name="Jarju S."/>
            <person name="Secka A."/>
            <person name="Antonio M."/>
            <person name="Oren A."/>
            <person name="Chaudhuri R.R."/>
            <person name="La Ragione R."/>
            <person name="Hildebrand F."/>
            <person name="Pallen M.J."/>
        </authorList>
    </citation>
    <scope>NUCLEOTIDE SEQUENCE</scope>
    <source>
        <strain evidence="8">ChiHjej13B12-14962</strain>
    </source>
</reference>
<keyword evidence="8" id="KW-0378">Hydrolase</keyword>
<dbReference type="NCBIfam" id="TIGR02228">
    <property type="entry name" value="sigpep_I_arch"/>
    <property type="match status" value="1"/>
</dbReference>
<evidence type="ECO:0000256" key="4">
    <source>
        <dbReference type="ARBA" id="ARBA00023136"/>
    </source>
</evidence>
<dbReference type="PANTHER" id="PTHR10806">
    <property type="entry name" value="SIGNAL PEPTIDASE COMPLEX CATALYTIC SUBUNIT SEC11"/>
    <property type="match status" value="1"/>
</dbReference>
<dbReference type="RefSeq" id="WP_303902951.1">
    <property type="nucleotide sequence ID" value="NZ_DYXC01000044.1"/>
</dbReference>
<keyword evidence="2 7" id="KW-0812">Transmembrane</keyword>
<proteinExistence type="predicted"/>
<evidence type="ECO:0000256" key="5">
    <source>
        <dbReference type="NCBIfam" id="TIGR02228"/>
    </source>
</evidence>